<dbReference type="PANTHER" id="PTHR31881">
    <property type="match status" value="1"/>
</dbReference>
<name>A0A4Q9RAJ6_9GAMM</name>
<dbReference type="OrthoDB" id="8524743at2"/>
<dbReference type="AlphaFoldDB" id="A0A4Q9RAJ6"/>
<gene>
    <name evidence="2" type="ORF">DNK44_01035</name>
</gene>
<feature type="transmembrane region" description="Helical" evidence="1">
    <location>
        <begin position="119"/>
        <end position="140"/>
    </location>
</feature>
<proteinExistence type="predicted"/>
<accession>A0A4Q9RAJ6</accession>
<dbReference type="Proteomes" id="UP000293172">
    <property type="component" value="Unassembled WGS sequence"/>
</dbReference>
<keyword evidence="1" id="KW-0812">Transmembrane</keyword>
<feature type="transmembrane region" description="Helical" evidence="1">
    <location>
        <begin position="188"/>
        <end position="216"/>
    </location>
</feature>
<dbReference type="EMBL" id="QJUL01000001">
    <property type="protein sequence ID" value="TBU97597.1"/>
    <property type="molecule type" value="Genomic_DNA"/>
</dbReference>
<evidence type="ECO:0000313" key="2">
    <source>
        <dbReference type="EMBL" id="TBU97597.1"/>
    </source>
</evidence>
<feature type="transmembrane region" description="Helical" evidence="1">
    <location>
        <begin position="7"/>
        <end position="24"/>
    </location>
</feature>
<dbReference type="Pfam" id="PF04654">
    <property type="entry name" value="DUF599"/>
    <property type="match status" value="1"/>
</dbReference>
<dbReference type="PANTHER" id="PTHR31881:SF6">
    <property type="entry name" value="OS09G0494600 PROTEIN"/>
    <property type="match status" value="1"/>
</dbReference>
<organism evidence="2 3">
    <name type="scientific">Phytopseudomonas dryadis</name>
    <dbReference type="NCBI Taxonomy" id="2487520"/>
    <lineage>
        <taxon>Bacteria</taxon>
        <taxon>Pseudomonadati</taxon>
        <taxon>Pseudomonadota</taxon>
        <taxon>Gammaproteobacteria</taxon>
        <taxon>Pseudomonadales</taxon>
        <taxon>Pseudomonadaceae</taxon>
        <taxon>Phytopseudomonas</taxon>
    </lineage>
</organism>
<dbReference type="InterPro" id="IPR006747">
    <property type="entry name" value="DUF599"/>
</dbReference>
<reference evidence="2 3" key="1">
    <citation type="submission" date="2018-06" db="EMBL/GenBank/DDBJ databases">
        <title>Three novel Pseudomonas species isolated from symptomatic oak.</title>
        <authorList>
            <person name="Bueno-Gonzalez V."/>
            <person name="Brady C."/>
        </authorList>
    </citation>
    <scope>NUCLEOTIDE SEQUENCE [LARGE SCALE GENOMIC DNA]</scope>
    <source>
        <strain evidence="2 3">P6B</strain>
    </source>
</reference>
<evidence type="ECO:0000313" key="3">
    <source>
        <dbReference type="Proteomes" id="UP000293172"/>
    </source>
</evidence>
<protein>
    <submittedName>
        <fullName evidence="2">DUF599 domain-containing protein</fullName>
    </submittedName>
</protein>
<dbReference type="RefSeq" id="WP_131197139.1">
    <property type="nucleotide sequence ID" value="NZ_QJUL01000001.1"/>
</dbReference>
<comment type="caution">
    <text evidence="2">The sequence shown here is derived from an EMBL/GenBank/DDBJ whole genome shotgun (WGS) entry which is preliminary data.</text>
</comment>
<keyword evidence="1" id="KW-1133">Transmembrane helix</keyword>
<keyword evidence="1" id="KW-0472">Membrane</keyword>
<sequence length="244" mass="27770">MPISEDYLPHLLAVLWFVICWGGYTRYAHSKGRTTPCLASVLHLYREDWMRRMLLRDNRIADANVIGNLERNASFFASSTLIILAGILTVLGASDRAVSLLADLPFVQAASRGMSELKLLCLGVVFVYAFFTFSWCMRQYNFAAVLVGSAPMIGERHVTEQERKAFAERTARVISMAANQFNYGLRAYYFGMATLAWFINPWFFMLVTTGVVIVLYRREFHSDVLEVMVYTQTPAFEPAREKGE</sequence>
<feature type="transmembrane region" description="Helical" evidence="1">
    <location>
        <begin position="75"/>
        <end position="98"/>
    </location>
</feature>
<evidence type="ECO:0000256" key="1">
    <source>
        <dbReference type="SAM" id="Phobius"/>
    </source>
</evidence>